<dbReference type="RefSeq" id="WP_143946579.1">
    <property type="nucleotide sequence ID" value="NZ_BAABMB010000001.1"/>
</dbReference>
<dbReference type="InterPro" id="IPR029058">
    <property type="entry name" value="AB_hydrolase_fold"/>
</dbReference>
<accession>A0A556B0H7</accession>
<dbReference type="SUPFAM" id="SSF53474">
    <property type="entry name" value="alpha/beta-Hydrolases"/>
    <property type="match status" value="1"/>
</dbReference>
<protein>
    <recommendedName>
        <fullName evidence="3">Alpha/beta hydrolase</fullName>
    </recommendedName>
</protein>
<dbReference type="Proteomes" id="UP000318405">
    <property type="component" value="Unassembled WGS sequence"/>
</dbReference>
<gene>
    <name evidence="1" type="ORF">FOZ76_02695</name>
</gene>
<name>A0A556B0H7_9BURK</name>
<reference evidence="1 2" key="1">
    <citation type="submission" date="2019-07" db="EMBL/GenBank/DDBJ databases">
        <title>Qingshengfaniella alkalisoli gen. nov., sp. nov., isolated from saline soil.</title>
        <authorList>
            <person name="Xu L."/>
            <person name="Huang X.-X."/>
            <person name="Sun J.-Q."/>
        </authorList>
    </citation>
    <scope>NUCLEOTIDE SEQUENCE [LARGE SCALE GENOMIC DNA]</scope>
    <source>
        <strain evidence="1 2">DSM 27279</strain>
    </source>
</reference>
<organism evidence="1 2">
    <name type="scientific">Verticiella sediminum</name>
    <dbReference type="NCBI Taxonomy" id="1247510"/>
    <lineage>
        <taxon>Bacteria</taxon>
        <taxon>Pseudomonadati</taxon>
        <taxon>Pseudomonadota</taxon>
        <taxon>Betaproteobacteria</taxon>
        <taxon>Burkholderiales</taxon>
        <taxon>Alcaligenaceae</taxon>
        <taxon>Verticiella</taxon>
    </lineage>
</organism>
<sequence length="310" mass="34262">MKRLVLIHGRAQQDKDPGELKRVWIEAWRRGLQKTGLELPLPESRIRLAYYGDTLRDMCDGMSEADAAKIVVRGATTAAGADGMLDMLEEYRQALQIDDAAVEQEQRALEPGRVIEKGPQNWGWVQAVIRLLDRRTTAGAGALLALLVNDVHQYLSNDSIRLRIEDGVADAFDAQDDNIVVSHSLGSLVAYRLMHGLATERGWRVPLLVTLGSPLGVRALRKRLNPIRRPPGLNGWFNARDPRDVVALYPLDATHFPVTPGIVNKSDVDNATDNRHGITGYLDDPAVARVLHDAVQGRNLGEPDDTRVQG</sequence>
<dbReference type="OrthoDB" id="3483116at2"/>
<evidence type="ECO:0000313" key="2">
    <source>
        <dbReference type="Proteomes" id="UP000318405"/>
    </source>
</evidence>
<evidence type="ECO:0008006" key="3">
    <source>
        <dbReference type="Google" id="ProtNLM"/>
    </source>
</evidence>
<keyword evidence="2" id="KW-1185">Reference proteome</keyword>
<dbReference type="EMBL" id="VLTJ01000004">
    <property type="protein sequence ID" value="TSH98672.1"/>
    <property type="molecule type" value="Genomic_DNA"/>
</dbReference>
<comment type="caution">
    <text evidence="1">The sequence shown here is derived from an EMBL/GenBank/DDBJ whole genome shotgun (WGS) entry which is preliminary data.</text>
</comment>
<proteinExistence type="predicted"/>
<dbReference type="AlphaFoldDB" id="A0A556B0H7"/>
<evidence type="ECO:0000313" key="1">
    <source>
        <dbReference type="EMBL" id="TSH98672.1"/>
    </source>
</evidence>